<feature type="region of interest" description="Disordered" evidence="1">
    <location>
        <begin position="76"/>
        <end position="100"/>
    </location>
</feature>
<organism evidence="2 3">
    <name type="scientific">Streblomastix strix</name>
    <dbReference type="NCBI Taxonomy" id="222440"/>
    <lineage>
        <taxon>Eukaryota</taxon>
        <taxon>Metamonada</taxon>
        <taxon>Preaxostyla</taxon>
        <taxon>Oxymonadida</taxon>
        <taxon>Streblomastigidae</taxon>
        <taxon>Streblomastix</taxon>
    </lineage>
</organism>
<comment type="caution">
    <text evidence="2">The sequence shown here is derived from an EMBL/GenBank/DDBJ whole genome shotgun (WGS) entry which is preliminary data.</text>
</comment>
<evidence type="ECO:0000256" key="1">
    <source>
        <dbReference type="SAM" id="MobiDB-lite"/>
    </source>
</evidence>
<dbReference type="EMBL" id="SNRW01015786">
    <property type="protein sequence ID" value="KAA6370039.1"/>
    <property type="molecule type" value="Genomic_DNA"/>
</dbReference>
<reference evidence="2 3" key="1">
    <citation type="submission" date="2019-03" db="EMBL/GenBank/DDBJ databases">
        <title>Single cell metagenomics reveals metabolic interactions within the superorganism composed of flagellate Streblomastix strix and complex community of Bacteroidetes bacteria on its surface.</title>
        <authorList>
            <person name="Treitli S.C."/>
            <person name="Kolisko M."/>
            <person name="Husnik F."/>
            <person name="Keeling P."/>
            <person name="Hampl V."/>
        </authorList>
    </citation>
    <scope>NUCLEOTIDE SEQUENCE [LARGE SCALE GENOMIC DNA]</scope>
    <source>
        <strain evidence="2">ST1C</strain>
    </source>
</reference>
<evidence type="ECO:0000313" key="2">
    <source>
        <dbReference type="EMBL" id="KAA6370039.1"/>
    </source>
</evidence>
<accession>A0A5J4UHL5</accession>
<evidence type="ECO:0000313" key="3">
    <source>
        <dbReference type="Proteomes" id="UP000324800"/>
    </source>
</evidence>
<feature type="compositionally biased region" description="Basic residues" evidence="1">
    <location>
        <begin position="80"/>
        <end position="100"/>
    </location>
</feature>
<dbReference type="Proteomes" id="UP000324800">
    <property type="component" value="Unassembled WGS sequence"/>
</dbReference>
<protein>
    <submittedName>
        <fullName evidence="2">Uncharacterized protein</fullName>
    </submittedName>
</protein>
<proteinExistence type="predicted"/>
<name>A0A5J4UHL5_9EUKA</name>
<sequence>MNKNMQYLGGLDWRLDPVNIYYGRTSHIPKPIDYYLQDSALTVRQRKRYLDKEEQLNKPKPKINYIKASEIAKQVEAQGKLKKQTERKKKSSANRKTKKH</sequence>
<gene>
    <name evidence="2" type="ORF">EZS28_034433</name>
</gene>
<dbReference type="AlphaFoldDB" id="A0A5J4UHL5"/>